<dbReference type="Pfam" id="PF00498">
    <property type="entry name" value="FHA"/>
    <property type="match status" value="1"/>
</dbReference>
<protein>
    <recommendedName>
        <fullName evidence="2">FHA domain-containing protein</fullName>
    </recommendedName>
</protein>
<dbReference type="PANTHER" id="PTHR15715:SF37">
    <property type="entry name" value="LD47843P"/>
    <property type="match status" value="1"/>
</dbReference>
<sequence length="506" mass="55592">MASSTFRVLLKQEHGLDVHATREFRLALDTKCTIGRASKNSSKGHLMPEKHNMYIDSPVISREHAILSVKASAGAPQVFVTDTKSMHGTYVNDTELAPFVPWQLSNGDKLRFGVNVSRNENYYEAYIYTFSAELSDPEPFSRGFTVPEAESEEEELDVVQSGQGSQLHPLVLDDSDDEHAEQPDVDVDLTLATFVEQDEDEEENEDAEEDRDDLFEAGNFSEGEDASDSIADDMIGSDLESDTGSNISAVFSPEPSPVHEARHETVVKPHQWHTAEEIQETPAEQVLVDPAVREALFDYDYSDYSFMAPGGSGYEYAHPPPLPPRPSQKRQKIEATYGDEEICKAVFLEDDPSSVPSADRLQTPPRTVPARMDSPPSLPLTFESGVHIPDAVADQPPTPTSVNNLKRNADVAFDDEAEEETERKSVLSFAKGVSTSSISNVTLPEEVAVPTVEQTVHQVQRPIAQPRSILRRALHAAKVMLPATALGAVVTVTALTTLPESFFTVA</sequence>
<feature type="compositionally biased region" description="Acidic residues" evidence="1">
    <location>
        <begin position="222"/>
        <end position="231"/>
    </location>
</feature>
<dbReference type="EMBL" id="SWKU01000023">
    <property type="protein sequence ID" value="KAF2997330.1"/>
    <property type="molecule type" value="Genomic_DNA"/>
</dbReference>
<feature type="compositionally biased region" description="Acidic residues" evidence="1">
    <location>
        <begin position="196"/>
        <end position="215"/>
    </location>
</feature>
<dbReference type="InterPro" id="IPR051176">
    <property type="entry name" value="Cent_Immune-Sig_Mod"/>
</dbReference>
<dbReference type="OrthoDB" id="4096268at2759"/>
<dbReference type="GO" id="GO:0005737">
    <property type="term" value="C:cytoplasm"/>
    <property type="evidence" value="ECO:0007669"/>
    <property type="project" value="TreeGrafter"/>
</dbReference>
<feature type="region of interest" description="Disordered" evidence="1">
    <location>
        <begin position="196"/>
        <end position="245"/>
    </location>
</feature>
<accession>A0A9P4T8T4</accession>
<evidence type="ECO:0000313" key="3">
    <source>
        <dbReference type="EMBL" id="KAF2997330.1"/>
    </source>
</evidence>
<dbReference type="PANTHER" id="PTHR15715">
    <property type="entry name" value="CENTROSOMAL PROTEIN OF 170 KDA"/>
    <property type="match status" value="1"/>
</dbReference>
<dbReference type="CDD" id="cd00060">
    <property type="entry name" value="FHA"/>
    <property type="match status" value="1"/>
</dbReference>
<keyword evidence="4" id="KW-1185">Reference proteome</keyword>
<feature type="region of interest" description="Disordered" evidence="1">
    <location>
        <begin position="351"/>
        <end position="374"/>
    </location>
</feature>
<dbReference type="SUPFAM" id="SSF49879">
    <property type="entry name" value="SMAD/FHA domain"/>
    <property type="match status" value="1"/>
</dbReference>
<evidence type="ECO:0000256" key="1">
    <source>
        <dbReference type="SAM" id="MobiDB-lite"/>
    </source>
</evidence>
<dbReference type="InterPro" id="IPR000253">
    <property type="entry name" value="FHA_dom"/>
</dbReference>
<dbReference type="PROSITE" id="PS50006">
    <property type="entry name" value="FHA_DOMAIN"/>
    <property type="match status" value="1"/>
</dbReference>
<evidence type="ECO:0000313" key="4">
    <source>
        <dbReference type="Proteomes" id="UP000801428"/>
    </source>
</evidence>
<proteinExistence type="predicted"/>
<dbReference type="Proteomes" id="UP000801428">
    <property type="component" value="Unassembled WGS sequence"/>
</dbReference>
<gene>
    <name evidence="3" type="ORF">E8E13_002913</name>
</gene>
<dbReference type="AlphaFoldDB" id="A0A9P4T8T4"/>
<name>A0A9P4T8T4_CURKU</name>
<feature type="region of interest" description="Disordered" evidence="1">
    <location>
        <begin position="141"/>
        <end position="171"/>
    </location>
</feature>
<feature type="domain" description="FHA" evidence="2">
    <location>
        <begin position="32"/>
        <end position="96"/>
    </location>
</feature>
<comment type="caution">
    <text evidence="3">The sequence shown here is derived from an EMBL/GenBank/DDBJ whole genome shotgun (WGS) entry which is preliminary data.</text>
</comment>
<reference evidence="3" key="1">
    <citation type="submission" date="2019-04" db="EMBL/GenBank/DDBJ databases">
        <title>Sequencing of skin fungus with MAO and IRED activity.</title>
        <authorList>
            <person name="Marsaioli A.J."/>
            <person name="Bonatto J.M.C."/>
            <person name="Reis Junior O."/>
        </authorList>
    </citation>
    <scope>NUCLEOTIDE SEQUENCE</scope>
    <source>
        <strain evidence="3">30M1</strain>
    </source>
</reference>
<organism evidence="3 4">
    <name type="scientific">Curvularia kusanoi</name>
    <name type="common">Cochliobolus kusanoi</name>
    <dbReference type="NCBI Taxonomy" id="90978"/>
    <lineage>
        <taxon>Eukaryota</taxon>
        <taxon>Fungi</taxon>
        <taxon>Dikarya</taxon>
        <taxon>Ascomycota</taxon>
        <taxon>Pezizomycotina</taxon>
        <taxon>Dothideomycetes</taxon>
        <taxon>Pleosporomycetidae</taxon>
        <taxon>Pleosporales</taxon>
        <taxon>Pleosporineae</taxon>
        <taxon>Pleosporaceae</taxon>
        <taxon>Curvularia</taxon>
    </lineage>
</organism>
<dbReference type="InterPro" id="IPR008984">
    <property type="entry name" value="SMAD_FHA_dom_sf"/>
</dbReference>
<evidence type="ECO:0000259" key="2">
    <source>
        <dbReference type="PROSITE" id="PS50006"/>
    </source>
</evidence>
<dbReference type="SMART" id="SM00240">
    <property type="entry name" value="FHA"/>
    <property type="match status" value="1"/>
</dbReference>
<dbReference type="Gene3D" id="2.60.200.20">
    <property type="match status" value="1"/>
</dbReference>